<protein>
    <recommendedName>
        <fullName evidence="2">Aprataxin C2HE/C2H2/C2HC zinc finger domain-containing protein</fullName>
    </recommendedName>
</protein>
<organism evidence="3 4">
    <name type="scientific">Clathrus columnatus</name>
    <dbReference type="NCBI Taxonomy" id="1419009"/>
    <lineage>
        <taxon>Eukaryota</taxon>
        <taxon>Fungi</taxon>
        <taxon>Dikarya</taxon>
        <taxon>Basidiomycota</taxon>
        <taxon>Agaricomycotina</taxon>
        <taxon>Agaricomycetes</taxon>
        <taxon>Phallomycetidae</taxon>
        <taxon>Phallales</taxon>
        <taxon>Clathraceae</taxon>
        <taxon>Clathrus</taxon>
    </lineage>
</organism>
<dbReference type="AlphaFoldDB" id="A0AAV5ABY2"/>
<dbReference type="EMBL" id="BPWL01000007">
    <property type="protein sequence ID" value="GJJ12152.1"/>
    <property type="molecule type" value="Genomic_DNA"/>
</dbReference>
<name>A0AAV5ABY2_9AGAM</name>
<dbReference type="Pfam" id="PF16278">
    <property type="entry name" value="zf-C2HE"/>
    <property type="match status" value="1"/>
</dbReference>
<gene>
    <name evidence="3" type="ORF">Clacol_006393</name>
</gene>
<keyword evidence="4" id="KW-1185">Reference proteome</keyword>
<accession>A0AAV5ABY2</accession>
<feature type="region of interest" description="Disordered" evidence="1">
    <location>
        <begin position="165"/>
        <end position="193"/>
    </location>
</feature>
<dbReference type="PANTHER" id="PTHR12486">
    <property type="entry name" value="APRATAXIN-RELATED"/>
    <property type="match status" value="1"/>
</dbReference>
<evidence type="ECO:0000313" key="4">
    <source>
        <dbReference type="Proteomes" id="UP001050691"/>
    </source>
</evidence>
<feature type="compositionally biased region" description="Basic and acidic residues" evidence="1">
    <location>
        <begin position="177"/>
        <end position="193"/>
    </location>
</feature>
<evidence type="ECO:0000256" key="1">
    <source>
        <dbReference type="SAM" id="MobiDB-lite"/>
    </source>
</evidence>
<dbReference type="Gene3D" id="3.30.428.10">
    <property type="entry name" value="HIT-like"/>
    <property type="match status" value="2"/>
</dbReference>
<dbReference type="InterPro" id="IPR036265">
    <property type="entry name" value="HIT-like_sf"/>
</dbReference>
<proteinExistence type="predicted"/>
<dbReference type="Proteomes" id="UP001050691">
    <property type="component" value="Unassembled WGS sequence"/>
</dbReference>
<reference evidence="3" key="1">
    <citation type="submission" date="2021-10" db="EMBL/GenBank/DDBJ databases">
        <title>De novo Genome Assembly of Clathrus columnatus (Basidiomycota, Fungi) Using Illumina and Nanopore Sequence Data.</title>
        <authorList>
            <person name="Ogiso-Tanaka E."/>
            <person name="Itagaki H."/>
            <person name="Hosoya T."/>
            <person name="Hosaka K."/>
        </authorList>
    </citation>
    <scope>NUCLEOTIDE SEQUENCE</scope>
    <source>
        <strain evidence="3">MO-923</strain>
    </source>
</reference>
<comment type="caution">
    <text evidence="3">The sequence shown here is derived from an EMBL/GenBank/DDBJ whole genome shotgun (WGS) entry which is preliminary data.</text>
</comment>
<evidence type="ECO:0000259" key="2">
    <source>
        <dbReference type="Pfam" id="PF16278"/>
    </source>
</evidence>
<dbReference type="InterPro" id="IPR032566">
    <property type="entry name" value="Znf-C2HE"/>
</dbReference>
<feature type="domain" description="Aprataxin C2HE/C2H2/C2HC zinc finger" evidence="2">
    <location>
        <begin position="117"/>
        <end position="154"/>
    </location>
</feature>
<evidence type="ECO:0000313" key="3">
    <source>
        <dbReference type="EMBL" id="GJJ12152.1"/>
    </source>
</evidence>
<sequence length="193" mass="22035">MSTSQLTALRRYALKTDEELSKLPPSVLFTKTDKTVTVYDLYPKSNSFHFLLLPRITSLLPQNSVANLKSLLGWDKEKAQRVIETIATDAKIVENMIGDEMINRFGFKWPIFVIKLPASKYEPLLKEDLVCWKCDELFSTIPKLKEHLKKEWEQEASKAAKLKLKAKSTSAAATCKRKAESNEDTERAPKRMA</sequence>